<keyword evidence="4 9" id="KW-0812">Transmembrane</keyword>
<dbReference type="GO" id="GO:0016780">
    <property type="term" value="F:phosphotransferase activity, for other substituted phosphate groups"/>
    <property type="evidence" value="ECO:0007669"/>
    <property type="project" value="InterPro"/>
</dbReference>
<dbReference type="EMBL" id="WVHS01000005">
    <property type="protein sequence ID" value="MXV17373.1"/>
    <property type="molecule type" value="Genomic_DNA"/>
</dbReference>
<protein>
    <submittedName>
        <fullName evidence="10">Undecaprenyl/decaprenyl-phosphate alpha-N-acetylglucosaminyl 1-phosphate transferase</fullName>
    </submittedName>
</protein>
<dbReference type="Pfam" id="PF00953">
    <property type="entry name" value="Glycos_transf_4"/>
    <property type="match status" value="1"/>
</dbReference>
<keyword evidence="3 10" id="KW-0808">Transferase</keyword>
<evidence type="ECO:0000256" key="8">
    <source>
        <dbReference type="SAM" id="MobiDB-lite"/>
    </source>
</evidence>
<dbReference type="PROSITE" id="PS01348">
    <property type="entry name" value="MRAY_2"/>
    <property type="match status" value="1"/>
</dbReference>
<feature type="transmembrane region" description="Helical" evidence="9">
    <location>
        <begin position="77"/>
        <end position="99"/>
    </location>
</feature>
<comment type="caution">
    <text evidence="10">The sequence shown here is derived from an EMBL/GenBank/DDBJ whole genome shotgun (WGS) entry which is preliminary data.</text>
</comment>
<comment type="cofactor">
    <cofactor evidence="7">
        <name>Mg(2+)</name>
        <dbReference type="ChEBI" id="CHEBI:18420"/>
    </cofactor>
</comment>
<dbReference type="GO" id="GO:0005886">
    <property type="term" value="C:plasma membrane"/>
    <property type="evidence" value="ECO:0007669"/>
    <property type="project" value="UniProtKB-SubCell"/>
</dbReference>
<evidence type="ECO:0000256" key="9">
    <source>
        <dbReference type="SAM" id="Phobius"/>
    </source>
</evidence>
<feature type="transmembrane region" description="Helical" evidence="9">
    <location>
        <begin position="169"/>
        <end position="187"/>
    </location>
</feature>
<feature type="binding site" evidence="7">
    <location>
        <position position="162"/>
    </location>
    <ligand>
        <name>Mg(2+)</name>
        <dbReference type="ChEBI" id="CHEBI:18420"/>
    </ligand>
</feature>
<reference evidence="10 11" key="1">
    <citation type="submission" date="2019-11" db="EMBL/GenBank/DDBJ databases">
        <title>Pedobacter sp. HMF7056 Genome sequencing and assembly.</title>
        <authorList>
            <person name="Kang H."/>
            <person name="Kim H."/>
            <person name="Joh K."/>
        </authorList>
    </citation>
    <scope>NUCLEOTIDE SEQUENCE [LARGE SCALE GENOMIC DNA]</scope>
    <source>
        <strain evidence="10 11">HMF7056</strain>
    </source>
</reference>
<feature type="transmembrane region" description="Helical" evidence="9">
    <location>
        <begin position="53"/>
        <end position="71"/>
    </location>
</feature>
<dbReference type="InterPro" id="IPR018480">
    <property type="entry name" value="PNAcMuramoyl-5peptid_Trfase_CS"/>
</dbReference>
<dbReference type="RefSeq" id="WP_160908384.1">
    <property type="nucleotide sequence ID" value="NZ_WVHS01000005.1"/>
</dbReference>
<keyword evidence="11" id="KW-1185">Reference proteome</keyword>
<dbReference type="Proteomes" id="UP000451233">
    <property type="component" value="Unassembled WGS sequence"/>
</dbReference>
<dbReference type="GO" id="GO:0071555">
    <property type="term" value="P:cell wall organization"/>
    <property type="evidence" value="ECO:0007669"/>
    <property type="project" value="TreeGrafter"/>
</dbReference>
<feature type="transmembrane region" description="Helical" evidence="9">
    <location>
        <begin position="142"/>
        <end position="162"/>
    </location>
</feature>
<dbReference type="GO" id="GO:0044038">
    <property type="term" value="P:cell wall macromolecule biosynthetic process"/>
    <property type="evidence" value="ECO:0007669"/>
    <property type="project" value="TreeGrafter"/>
</dbReference>
<gene>
    <name evidence="10" type="ORF">GS398_18895</name>
</gene>
<feature type="transmembrane region" description="Helical" evidence="9">
    <location>
        <begin position="256"/>
        <end position="278"/>
    </location>
</feature>
<evidence type="ECO:0000256" key="5">
    <source>
        <dbReference type="ARBA" id="ARBA00022989"/>
    </source>
</evidence>
<dbReference type="CDD" id="cd06853">
    <property type="entry name" value="GT_WecA_like"/>
    <property type="match status" value="1"/>
</dbReference>
<evidence type="ECO:0000256" key="2">
    <source>
        <dbReference type="ARBA" id="ARBA00022475"/>
    </source>
</evidence>
<feature type="transmembrane region" description="Helical" evidence="9">
    <location>
        <begin position="299"/>
        <end position="323"/>
    </location>
</feature>
<dbReference type="InterPro" id="IPR000715">
    <property type="entry name" value="Glycosyl_transferase_4"/>
</dbReference>
<feature type="transmembrane region" description="Helical" evidence="9">
    <location>
        <begin position="225"/>
        <end position="244"/>
    </location>
</feature>
<dbReference type="PANTHER" id="PTHR22926:SF3">
    <property type="entry name" value="UNDECAPRENYL-PHOSPHATE ALPHA-N-ACETYLGLUCOSAMINYL 1-PHOSPHATE TRANSFERASE"/>
    <property type="match status" value="1"/>
</dbReference>
<feature type="transmembrane region" description="Helical" evidence="9">
    <location>
        <begin position="335"/>
        <end position="355"/>
    </location>
</feature>
<feature type="transmembrane region" description="Helical" evidence="9">
    <location>
        <begin position="111"/>
        <end position="130"/>
    </location>
</feature>
<keyword evidence="7" id="KW-0479">Metal-binding</keyword>
<dbReference type="GO" id="GO:0046872">
    <property type="term" value="F:metal ion binding"/>
    <property type="evidence" value="ECO:0007669"/>
    <property type="project" value="UniProtKB-KW"/>
</dbReference>
<dbReference type="AlphaFoldDB" id="A0A7K1Y271"/>
<dbReference type="GO" id="GO:0009103">
    <property type="term" value="P:lipopolysaccharide biosynthetic process"/>
    <property type="evidence" value="ECO:0007669"/>
    <property type="project" value="TreeGrafter"/>
</dbReference>
<feature type="transmembrane region" description="Helical" evidence="9">
    <location>
        <begin position="12"/>
        <end position="32"/>
    </location>
</feature>
<evidence type="ECO:0000256" key="6">
    <source>
        <dbReference type="ARBA" id="ARBA00023136"/>
    </source>
</evidence>
<organism evidence="10 11">
    <name type="scientific">Hufsiella ginkgonis</name>
    <dbReference type="NCBI Taxonomy" id="2695274"/>
    <lineage>
        <taxon>Bacteria</taxon>
        <taxon>Pseudomonadati</taxon>
        <taxon>Bacteroidota</taxon>
        <taxon>Sphingobacteriia</taxon>
        <taxon>Sphingobacteriales</taxon>
        <taxon>Sphingobacteriaceae</taxon>
        <taxon>Hufsiella</taxon>
    </lineage>
</organism>
<feature type="region of interest" description="Disordered" evidence="8">
    <location>
        <begin position="366"/>
        <end position="394"/>
    </location>
</feature>
<comment type="subcellular location">
    <subcellularLocation>
        <location evidence="1">Cell membrane</location>
        <topology evidence="1">Multi-pass membrane protein</topology>
    </subcellularLocation>
</comment>
<evidence type="ECO:0000256" key="7">
    <source>
        <dbReference type="PIRSR" id="PIRSR600715-1"/>
    </source>
</evidence>
<feature type="transmembrane region" description="Helical" evidence="9">
    <location>
        <begin position="193"/>
        <end position="213"/>
    </location>
</feature>
<evidence type="ECO:0000256" key="1">
    <source>
        <dbReference type="ARBA" id="ARBA00004651"/>
    </source>
</evidence>
<keyword evidence="2" id="KW-1003">Cell membrane</keyword>
<evidence type="ECO:0000313" key="11">
    <source>
        <dbReference type="Proteomes" id="UP000451233"/>
    </source>
</evidence>
<dbReference type="PANTHER" id="PTHR22926">
    <property type="entry name" value="PHOSPHO-N-ACETYLMURAMOYL-PENTAPEPTIDE-TRANSFERASE"/>
    <property type="match status" value="1"/>
</dbReference>
<keyword evidence="5 9" id="KW-1133">Transmembrane helix</keyword>
<feature type="binding site" evidence="7">
    <location>
        <position position="222"/>
    </location>
    <ligand>
        <name>Mg(2+)</name>
        <dbReference type="ChEBI" id="CHEBI:18420"/>
    </ligand>
</feature>
<accession>A0A7K1Y271</accession>
<keyword evidence="6 9" id="KW-0472">Membrane</keyword>
<proteinExistence type="predicted"/>
<evidence type="ECO:0000256" key="3">
    <source>
        <dbReference type="ARBA" id="ARBA00022679"/>
    </source>
</evidence>
<keyword evidence="7" id="KW-0460">Magnesium</keyword>
<sequence length="406" mass="44388">MLIFITHMNMINLLGIFFSAFVVAAIVVPVAIETAYKRRLFDVPTESRKVHKRIIPNLGGIAIFAGFMFTQQLFIRASMIPCINQILMCGTLLFMLGLKDDIVGLTPFKKFIAQFAAASIVAIIGDIRIIDLNGIMGLYQLSYPFSISLSVFAIVGIVNSFNLIDGVDGLAGCLGVVMTFMFAFLFYKAGETGWCYLALASAGSIIGFLLYNMPAARIFMGDSGSLLIGFLVVTMSIHFVNIAGKGTPVLGSIRVVSPHALVLALLIIPLFDTLRVFTIRILANTSPFKADRNHLHHRLLAVGMSHLQVTITLCLITVGFVALTLYLQKVGDNQLIATIMMIVFSLNTGFTLYLASVPRDPEAVLSAADTVSPPSAKGKRKGSPKQRNRLPREDFADEVIKKIYRN</sequence>
<name>A0A7K1Y271_9SPHI</name>
<evidence type="ECO:0000256" key="4">
    <source>
        <dbReference type="ARBA" id="ARBA00022692"/>
    </source>
</evidence>
<evidence type="ECO:0000313" key="10">
    <source>
        <dbReference type="EMBL" id="MXV17373.1"/>
    </source>
</evidence>
<feature type="compositionally biased region" description="Basic residues" evidence="8">
    <location>
        <begin position="377"/>
        <end position="389"/>
    </location>
</feature>